<keyword evidence="3" id="KW-1185">Reference proteome</keyword>
<feature type="domain" description="CobQ/CobB/MinD/ParA nucleotide binding" evidence="1">
    <location>
        <begin position="21"/>
        <end position="57"/>
    </location>
</feature>
<dbReference type="SUPFAM" id="SSF52540">
    <property type="entry name" value="P-loop containing nucleoside triphosphate hydrolases"/>
    <property type="match status" value="1"/>
</dbReference>
<dbReference type="Gene3D" id="3.40.50.300">
    <property type="entry name" value="P-loop containing nucleotide triphosphate hydrolases"/>
    <property type="match status" value="1"/>
</dbReference>
<sequence length="278" mass="29987">MVMAKASKVDGNGGTASKRAVFVTSEKGGVGKSVTARALIDQLRTEGVRVAAYDADGSVGGLVRVLGIRDAHGNLVRDQDPVTGVDYYNVRAEAGRPTLVNCLRSGERLIVHDLAGGSLVDLMEISDQGDGLKQLLRRFDLNGYRITVLHLISAEVGATQSVARWIDLVGDRVDHVAVRNTRWGKSTGDFPFWHGFTDARGVDKGGKVRRRLLEELGGHEISLPAMPSGTFAKIDAENLTFSVAEDDPTLTIAEQSHVCKFREDFAAALEPIRPLLGL</sequence>
<proteinExistence type="predicted"/>
<reference evidence="2" key="2">
    <citation type="submission" date="2021-08" db="EMBL/GenBank/DDBJ databases">
        <authorList>
            <person name="Tani A."/>
            <person name="Ola A."/>
            <person name="Ogura Y."/>
            <person name="Katsura K."/>
            <person name="Hayashi T."/>
        </authorList>
    </citation>
    <scope>NUCLEOTIDE SEQUENCE</scope>
    <source>
        <strain evidence="2">NBRC 15686</strain>
    </source>
</reference>
<accession>A0ABQ4UM24</accession>
<evidence type="ECO:0000259" key="1">
    <source>
        <dbReference type="Pfam" id="PF01656"/>
    </source>
</evidence>
<organism evidence="2 3">
    <name type="scientific">Methylorubrum aminovorans</name>
    <dbReference type="NCBI Taxonomy" id="269069"/>
    <lineage>
        <taxon>Bacteria</taxon>
        <taxon>Pseudomonadati</taxon>
        <taxon>Pseudomonadota</taxon>
        <taxon>Alphaproteobacteria</taxon>
        <taxon>Hyphomicrobiales</taxon>
        <taxon>Methylobacteriaceae</taxon>
        <taxon>Methylorubrum</taxon>
    </lineage>
</organism>
<evidence type="ECO:0000313" key="2">
    <source>
        <dbReference type="EMBL" id="GJE68073.1"/>
    </source>
</evidence>
<protein>
    <recommendedName>
        <fullName evidence="1">CobQ/CobB/MinD/ParA nucleotide binding domain-containing protein</fullName>
    </recommendedName>
</protein>
<dbReference type="InterPro" id="IPR002586">
    <property type="entry name" value="CobQ/CobB/MinD/ParA_Nub-bd_dom"/>
</dbReference>
<reference evidence="2" key="1">
    <citation type="journal article" date="2021" name="Front. Microbiol.">
        <title>Comprehensive Comparative Genomics and Phenotyping of Methylobacterium Species.</title>
        <authorList>
            <person name="Alessa O."/>
            <person name="Ogura Y."/>
            <person name="Fujitani Y."/>
            <person name="Takami H."/>
            <person name="Hayashi T."/>
            <person name="Sahin N."/>
            <person name="Tani A."/>
        </authorList>
    </citation>
    <scope>NUCLEOTIDE SEQUENCE</scope>
    <source>
        <strain evidence="2">NBRC 15686</strain>
    </source>
</reference>
<name>A0ABQ4UM24_9HYPH</name>
<dbReference type="Pfam" id="PF01656">
    <property type="entry name" value="CbiA"/>
    <property type="match status" value="1"/>
</dbReference>
<dbReference type="Proteomes" id="UP001055039">
    <property type="component" value="Unassembled WGS sequence"/>
</dbReference>
<comment type="caution">
    <text evidence="2">The sequence shown here is derived from an EMBL/GenBank/DDBJ whole genome shotgun (WGS) entry which is preliminary data.</text>
</comment>
<gene>
    <name evidence="2" type="ORF">LNAOJCKE_5309</name>
</gene>
<dbReference type="EMBL" id="BPRC01000042">
    <property type="protein sequence ID" value="GJE68073.1"/>
    <property type="molecule type" value="Genomic_DNA"/>
</dbReference>
<evidence type="ECO:0000313" key="3">
    <source>
        <dbReference type="Proteomes" id="UP001055039"/>
    </source>
</evidence>
<dbReference type="CDD" id="cd01983">
    <property type="entry name" value="SIMIBI"/>
    <property type="match status" value="1"/>
</dbReference>
<dbReference type="InterPro" id="IPR027417">
    <property type="entry name" value="P-loop_NTPase"/>
</dbReference>